<reference evidence="3 4" key="1">
    <citation type="journal article" date="2013" name="Mol. Biol. Evol.">
        <title>Evolutionary and population genomics of the cavity causing bacteria Streptococcus mutans.</title>
        <authorList>
            <person name="Cornejo O.E."/>
            <person name="Lefebure T."/>
            <person name="Pavinski Bitar P.D."/>
            <person name="Lang P."/>
            <person name="Richards V.P."/>
            <person name="Eilertson K."/>
            <person name="Do T."/>
            <person name="Beighton D."/>
            <person name="Zeng L."/>
            <person name="Ahn S.J."/>
            <person name="Burne R.A."/>
            <person name="Siepel A."/>
            <person name="Bustamante C.D."/>
            <person name="Stanhope M.J."/>
        </authorList>
    </citation>
    <scope>NUCLEOTIDE SEQUENCE [LARGE SCALE GENOMIC DNA]</scope>
    <source>
        <strain evidence="3 4">SM6</strain>
    </source>
</reference>
<dbReference type="PANTHER" id="PTHR43861">
    <property type="entry name" value="TRANS-ACONITATE 2-METHYLTRANSFERASE-RELATED"/>
    <property type="match status" value="1"/>
</dbReference>
<evidence type="ECO:0000313" key="3">
    <source>
        <dbReference type="EMBL" id="EMC23448.1"/>
    </source>
</evidence>
<feature type="domain" description="Methyltransferase" evidence="2">
    <location>
        <begin position="56"/>
        <end position="151"/>
    </location>
</feature>
<evidence type="ECO:0000313" key="4">
    <source>
        <dbReference type="Proteomes" id="UP000011676"/>
    </source>
</evidence>
<proteinExistence type="predicted"/>
<dbReference type="Gene3D" id="3.40.50.150">
    <property type="entry name" value="Vaccinia Virus protein VP39"/>
    <property type="match status" value="1"/>
</dbReference>
<evidence type="ECO:0000256" key="1">
    <source>
        <dbReference type="ARBA" id="ARBA00022679"/>
    </source>
</evidence>
<comment type="caution">
    <text evidence="3">The sequence shown here is derived from an EMBL/GenBank/DDBJ whole genome shotgun (WGS) entry which is preliminary data.</text>
</comment>
<dbReference type="EMBL" id="AHSR01000030">
    <property type="protein sequence ID" value="EMC23448.1"/>
    <property type="molecule type" value="Genomic_DNA"/>
</dbReference>
<protein>
    <recommendedName>
        <fullName evidence="2">Methyltransferase domain-containing protein</fullName>
    </recommendedName>
</protein>
<dbReference type="Pfam" id="PF13649">
    <property type="entry name" value="Methyltransf_25"/>
    <property type="match status" value="1"/>
</dbReference>
<name>A0A829BQ80_STRMG</name>
<dbReference type="InterPro" id="IPR029063">
    <property type="entry name" value="SAM-dependent_MTases_sf"/>
</dbReference>
<evidence type="ECO:0000259" key="2">
    <source>
        <dbReference type="Pfam" id="PF13649"/>
    </source>
</evidence>
<accession>A0A829BQ80</accession>
<keyword evidence="1" id="KW-0808">Transferase</keyword>
<dbReference type="InterPro" id="IPR041698">
    <property type="entry name" value="Methyltransf_25"/>
</dbReference>
<dbReference type="RefSeq" id="WP_002264958.1">
    <property type="nucleotide sequence ID" value="NZ_AHSR01000030.1"/>
</dbReference>
<dbReference type="CDD" id="cd02440">
    <property type="entry name" value="AdoMet_MTases"/>
    <property type="match status" value="1"/>
</dbReference>
<dbReference type="AlphaFoldDB" id="A0A829BQ80"/>
<dbReference type="Proteomes" id="UP000011676">
    <property type="component" value="Unassembled WGS sequence"/>
</dbReference>
<organism evidence="3 4">
    <name type="scientific">Streptococcus mutans SM6</name>
    <dbReference type="NCBI Taxonomy" id="857119"/>
    <lineage>
        <taxon>Bacteria</taxon>
        <taxon>Bacillati</taxon>
        <taxon>Bacillota</taxon>
        <taxon>Bacilli</taxon>
        <taxon>Lactobacillales</taxon>
        <taxon>Streptococcaceae</taxon>
        <taxon>Streptococcus</taxon>
    </lineage>
</organism>
<sequence>MNDIYFDDNRHNWNDRARLHEEAGYGIDKLLSDRDYITPEVEQDKDLIGDLTNKDVLHLQCHLGTDTISLARLGARRVLGLDLSDESLRRARNLAKKAGASIDFIEGNVYDAREVIVGDFDLIYTSLGVLCWLPDITAWGRVVASLLKSGGKFIIRDDHPMFMTIGEDVRDGFKIEQPYFEQSQPMTWEDEGSYIETDASLEKVKNTRNHQWNHALSEIIMALINAGLQIDLVSESQHAAWNIWPHLMEKCSDGSYRLKKHSEVLPLQFLISAHKPEA</sequence>
<gene>
    <name evidence="3" type="ORF">SMU82_07019</name>
</gene>
<dbReference type="SUPFAM" id="SSF53335">
    <property type="entry name" value="S-adenosyl-L-methionine-dependent methyltransferases"/>
    <property type="match status" value="1"/>
</dbReference>
<dbReference type="GO" id="GO:0016740">
    <property type="term" value="F:transferase activity"/>
    <property type="evidence" value="ECO:0007669"/>
    <property type="project" value="UniProtKB-KW"/>
</dbReference>